<sequence>MKVLPSAPEVLRESLVLIGGAILAALILQQLPQLRSWISQSTKGCDCEH</sequence>
<name>A0ABU1VDJ6_9BURK</name>
<protein>
    <submittedName>
        <fullName evidence="2">Uncharacterized protein</fullName>
    </submittedName>
</protein>
<evidence type="ECO:0000256" key="1">
    <source>
        <dbReference type="SAM" id="Phobius"/>
    </source>
</evidence>
<accession>A0ABU1VDJ6</accession>
<comment type="caution">
    <text evidence="2">The sequence shown here is derived from an EMBL/GenBank/DDBJ whole genome shotgun (WGS) entry which is preliminary data.</text>
</comment>
<dbReference type="EMBL" id="JAVDWE010000009">
    <property type="protein sequence ID" value="MDR7095527.1"/>
    <property type="molecule type" value="Genomic_DNA"/>
</dbReference>
<dbReference type="RefSeq" id="WP_204731218.1">
    <property type="nucleotide sequence ID" value="NZ_JAVDWE010000009.1"/>
</dbReference>
<dbReference type="Proteomes" id="UP001265550">
    <property type="component" value="Unassembled WGS sequence"/>
</dbReference>
<gene>
    <name evidence="2" type="ORF">J2X09_003278</name>
</gene>
<organism evidence="2 3">
    <name type="scientific">Hydrogenophaga laconesensis</name>
    <dbReference type="NCBI Taxonomy" id="1805971"/>
    <lineage>
        <taxon>Bacteria</taxon>
        <taxon>Pseudomonadati</taxon>
        <taxon>Pseudomonadota</taxon>
        <taxon>Betaproteobacteria</taxon>
        <taxon>Burkholderiales</taxon>
        <taxon>Comamonadaceae</taxon>
        <taxon>Hydrogenophaga</taxon>
    </lineage>
</organism>
<evidence type="ECO:0000313" key="2">
    <source>
        <dbReference type="EMBL" id="MDR7095527.1"/>
    </source>
</evidence>
<reference evidence="2 3" key="1">
    <citation type="submission" date="2023-07" db="EMBL/GenBank/DDBJ databases">
        <title>Sorghum-associated microbial communities from plants grown in Nebraska, USA.</title>
        <authorList>
            <person name="Schachtman D."/>
        </authorList>
    </citation>
    <scope>NUCLEOTIDE SEQUENCE [LARGE SCALE GENOMIC DNA]</scope>
    <source>
        <strain evidence="2 3">BE240</strain>
    </source>
</reference>
<keyword evidence="3" id="KW-1185">Reference proteome</keyword>
<proteinExistence type="predicted"/>
<keyword evidence="1" id="KW-0472">Membrane</keyword>
<feature type="transmembrane region" description="Helical" evidence="1">
    <location>
        <begin position="14"/>
        <end position="31"/>
    </location>
</feature>
<keyword evidence="1" id="KW-0812">Transmembrane</keyword>
<keyword evidence="1" id="KW-1133">Transmembrane helix</keyword>
<evidence type="ECO:0000313" key="3">
    <source>
        <dbReference type="Proteomes" id="UP001265550"/>
    </source>
</evidence>